<dbReference type="InterPro" id="IPR001633">
    <property type="entry name" value="EAL_dom"/>
</dbReference>
<dbReference type="InterPro" id="IPR035919">
    <property type="entry name" value="EAL_sf"/>
</dbReference>
<dbReference type="SUPFAM" id="SSF141868">
    <property type="entry name" value="EAL domain-like"/>
    <property type="match status" value="1"/>
</dbReference>
<dbReference type="PROSITE" id="PS50883">
    <property type="entry name" value="EAL"/>
    <property type="match status" value="1"/>
</dbReference>
<reference evidence="2 3" key="1">
    <citation type="submission" date="2018-11" db="EMBL/GenBank/DDBJ databases">
        <title>Genomic Encyclopedia of Type Strains, Phase IV (KMG-IV): sequencing the most valuable type-strain genomes for metagenomic binning, comparative biology and taxonomic classification.</title>
        <authorList>
            <person name="Goeker M."/>
        </authorList>
    </citation>
    <scope>NUCLEOTIDE SEQUENCE [LARGE SCALE GENOMIC DNA]</scope>
    <source>
        <strain evidence="2 3">DSM 18090</strain>
    </source>
</reference>
<dbReference type="OrthoDB" id="9759607at2"/>
<name>A0A3N5C6M5_9BACI</name>
<dbReference type="SMART" id="SM00065">
    <property type="entry name" value="GAF"/>
    <property type="match status" value="1"/>
</dbReference>
<dbReference type="SUPFAM" id="SSF55781">
    <property type="entry name" value="GAF domain-like"/>
    <property type="match status" value="1"/>
</dbReference>
<dbReference type="GO" id="GO:0071111">
    <property type="term" value="F:cyclic-guanylate-specific phosphodiesterase activity"/>
    <property type="evidence" value="ECO:0007669"/>
    <property type="project" value="InterPro"/>
</dbReference>
<accession>A0A3N5C6M5</accession>
<dbReference type="InterPro" id="IPR003018">
    <property type="entry name" value="GAF"/>
</dbReference>
<dbReference type="InterPro" id="IPR050706">
    <property type="entry name" value="Cyclic-di-GMP_PDE-like"/>
</dbReference>
<keyword evidence="3" id="KW-1185">Reference proteome</keyword>
<dbReference type="EMBL" id="RKRF01000008">
    <property type="protein sequence ID" value="RPF53955.1"/>
    <property type="molecule type" value="Genomic_DNA"/>
</dbReference>
<feature type="domain" description="EAL" evidence="1">
    <location>
        <begin position="201"/>
        <end position="454"/>
    </location>
</feature>
<evidence type="ECO:0000259" key="1">
    <source>
        <dbReference type="PROSITE" id="PS50883"/>
    </source>
</evidence>
<proteinExistence type="predicted"/>
<evidence type="ECO:0000313" key="2">
    <source>
        <dbReference type="EMBL" id="RPF53955.1"/>
    </source>
</evidence>
<comment type="caution">
    <text evidence="2">The sequence shown here is derived from an EMBL/GenBank/DDBJ whole genome shotgun (WGS) entry which is preliminary data.</text>
</comment>
<dbReference type="CDD" id="cd01948">
    <property type="entry name" value="EAL"/>
    <property type="match status" value="1"/>
</dbReference>
<gene>
    <name evidence="2" type="ORF">EDC24_1141</name>
</gene>
<dbReference type="Pfam" id="PF00563">
    <property type="entry name" value="EAL"/>
    <property type="match status" value="1"/>
</dbReference>
<dbReference type="Gene3D" id="3.30.450.40">
    <property type="match status" value="1"/>
</dbReference>
<sequence>MGEKSLTEERVLSPEEFVSGYQYITGYLKEGLPLHDVLKRALKYFEDQFDDSYCTIMLLNQDGDEFIDGVTYTLPDDIIEQFKYINLYDGLGTCGTAAIRGDFIVTEDVYHDSKWDSYHHIIEPHQLRSCWSVPVFRPGTDELVAIFAMYSKVPKYPSQQEIDTITAYNDLIGLIVSNYRIYDSGETEVIDESNGHHYELAENYVQSIKDAIKNGDIFPYYQPILKSNGSELYGVEALARWEHPKYGLIPPVDFISEAEENDFIDQLDEEICRKSCLEMKQLMDETGDRFNLSVNISAIHIRKENFAERMESILDETGFSAENLSIEITETSLIENLKDVAVTFQHLKNLGIKISIDDFGTTYSSLNYLKYLPVDTIKLDKAFIHDVDKSPIDRRICKTIIQLGTDLNLDVIAEGVECSQHLSIIRDFGCDIYQGFYFSKPLTLEGWKTYYSSF</sequence>
<dbReference type="RefSeq" id="WP_124220567.1">
    <property type="nucleotide sequence ID" value="NZ_RKRF01000008.1"/>
</dbReference>
<dbReference type="PANTHER" id="PTHR33121:SF70">
    <property type="entry name" value="SIGNALING PROTEIN YKOW"/>
    <property type="match status" value="1"/>
</dbReference>
<dbReference type="PANTHER" id="PTHR33121">
    <property type="entry name" value="CYCLIC DI-GMP PHOSPHODIESTERASE PDEF"/>
    <property type="match status" value="1"/>
</dbReference>
<dbReference type="AlphaFoldDB" id="A0A3N5C6M5"/>
<protein>
    <submittedName>
        <fullName evidence="2">EAL domain-containing protein (Putative c-di-GMP-specific phosphodiesterase class I)</fullName>
    </submittedName>
</protein>
<dbReference type="Pfam" id="PF13185">
    <property type="entry name" value="GAF_2"/>
    <property type="match status" value="1"/>
</dbReference>
<evidence type="ECO:0000313" key="3">
    <source>
        <dbReference type="Proteomes" id="UP000276443"/>
    </source>
</evidence>
<dbReference type="Proteomes" id="UP000276443">
    <property type="component" value="Unassembled WGS sequence"/>
</dbReference>
<dbReference type="InterPro" id="IPR029016">
    <property type="entry name" value="GAF-like_dom_sf"/>
</dbReference>
<organism evidence="2 3">
    <name type="scientific">Aquisalibacillus elongatus</name>
    <dbReference type="NCBI Taxonomy" id="485577"/>
    <lineage>
        <taxon>Bacteria</taxon>
        <taxon>Bacillati</taxon>
        <taxon>Bacillota</taxon>
        <taxon>Bacilli</taxon>
        <taxon>Bacillales</taxon>
        <taxon>Bacillaceae</taxon>
        <taxon>Aquisalibacillus</taxon>
    </lineage>
</organism>
<dbReference type="SMART" id="SM00052">
    <property type="entry name" value="EAL"/>
    <property type="match status" value="1"/>
</dbReference>
<dbReference type="Gene3D" id="3.20.20.450">
    <property type="entry name" value="EAL domain"/>
    <property type="match status" value="1"/>
</dbReference>